<keyword evidence="1" id="KW-0521">NADP</keyword>
<accession>A0ABW3WQ61</accession>
<reference evidence="3" key="1">
    <citation type="journal article" date="2019" name="Int. J. Syst. Evol. Microbiol.">
        <title>The Global Catalogue of Microorganisms (GCM) 10K type strain sequencing project: providing services to taxonomists for standard genome sequencing and annotation.</title>
        <authorList>
            <consortium name="The Broad Institute Genomics Platform"/>
            <consortium name="The Broad Institute Genome Sequencing Center for Infectious Disease"/>
            <person name="Wu L."/>
            <person name="Ma J."/>
        </authorList>
    </citation>
    <scope>NUCLEOTIDE SEQUENCE [LARGE SCALE GENOMIC DNA]</scope>
    <source>
        <strain evidence="3">CCUG 62221</strain>
    </source>
</reference>
<proteinExistence type="predicted"/>
<dbReference type="Proteomes" id="UP001597241">
    <property type="component" value="Unassembled WGS sequence"/>
</dbReference>
<protein>
    <submittedName>
        <fullName evidence="2">Acyl-CoA reductase</fullName>
    </submittedName>
</protein>
<dbReference type="EMBL" id="JBHTMV010000004">
    <property type="protein sequence ID" value="MFD1294057.1"/>
    <property type="molecule type" value="Genomic_DNA"/>
</dbReference>
<name>A0ABW3WQ61_9FLAO</name>
<evidence type="ECO:0000256" key="1">
    <source>
        <dbReference type="ARBA" id="ARBA00022857"/>
    </source>
</evidence>
<evidence type="ECO:0000313" key="3">
    <source>
        <dbReference type="Proteomes" id="UP001597241"/>
    </source>
</evidence>
<evidence type="ECO:0000313" key="2">
    <source>
        <dbReference type="EMBL" id="MFD1294057.1"/>
    </source>
</evidence>
<dbReference type="InterPro" id="IPR016161">
    <property type="entry name" value="Ald_DH/histidinol_DH"/>
</dbReference>
<dbReference type="RefSeq" id="WP_386809250.1">
    <property type="nucleotide sequence ID" value="NZ_JBHTMV010000004.1"/>
</dbReference>
<comment type="caution">
    <text evidence="2">The sequence shown here is derived from an EMBL/GenBank/DDBJ whole genome shotgun (WGS) entry which is preliminary data.</text>
</comment>
<keyword evidence="3" id="KW-1185">Reference proteome</keyword>
<gene>
    <name evidence="2" type="ORF">ACFQ5N_09445</name>
</gene>
<dbReference type="SUPFAM" id="SSF53720">
    <property type="entry name" value="ALDH-like"/>
    <property type="match status" value="1"/>
</dbReference>
<dbReference type="Pfam" id="PF05893">
    <property type="entry name" value="LuxC"/>
    <property type="match status" value="1"/>
</dbReference>
<sequence>MNLEQRIKAFARLGTFFKQFSNQKIEKNEGSELNNLFFEAFNMQINRAQEFNGWFTKENVLKSIESWSDALTEENLTKWTAAYNFDEKATPKNVAIIMAGNIPLVGFHDFLSVLITGNNAVVKLSSNDKNFLPLVVKFLEYYHSYFKGKVTFTTGKLDNYNAVIATGSDNTARYFEHYFGKYPNIIRKNRNSVAIITGNETNEELEGLGEDIFQYFGLGCRNVSKIYVPKNYNFDALFNALYKFKDIINYKKYENNYDYNKAVYLMSMFQILENGFLMLKEDKSFASPIASLFYEYYEDFETLTQELNSQSDQIQCIACNKKGDGFIKLGETQQPKLWEFADGVDTIEFLLKN</sequence>
<organism evidence="2 3">
    <name type="scientific">Lutibacter holmesii</name>
    <dbReference type="NCBI Taxonomy" id="1137985"/>
    <lineage>
        <taxon>Bacteria</taxon>
        <taxon>Pseudomonadati</taxon>
        <taxon>Bacteroidota</taxon>
        <taxon>Flavobacteriia</taxon>
        <taxon>Flavobacteriales</taxon>
        <taxon>Flavobacteriaceae</taxon>
        <taxon>Lutibacter</taxon>
    </lineage>
</organism>
<dbReference type="InterPro" id="IPR008670">
    <property type="entry name" value="CoA_reduct_LuxC"/>
</dbReference>